<evidence type="ECO:0000256" key="1">
    <source>
        <dbReference type="ARBA" id="ARBA00000085"/>
    </source>
</evidence>
<evidence type="ECO:0000259" key="7">
    <source>
        <dbReference type="Pfam" id="PF02518"/>
    </source>
</evidence>
<dbReference type="RefSeq" id="WP_388108706.1">
    <property type="nucleotide sequence ID" value="NZ_JBIAHM010000008.1"/>
</dbReference>
<dbReference type="Pfam" id="PF02518">
    <property type="entry name" value="HATPase_c"/>
    <property type="match status" value="1"/>
</dbReference>
<feature type="domain" description="Histidine kinase/HSP90-like ATPase" evidence="7">
    <location>
        <begin position="216"/>
        <end position="325"/>
    </location>
</feature>
<feature type="compositionally biased region" description="Low complexity" evidence="6">
    <location>
        <begin position="415"/>
        <end position="426"/>
    </location>
</feature>
<feature type="region of interest" description="Disordered" evidence="6">
    <location>
        <begin position="332"/>
        <end position="426"/>
    </location>
</feature>
<evidence type="ECO:0000313" key="9">
    <source>
        <dbReference type="Proteomes" id="UP001601303"/>
    </source>
</evidence>
<dbReference type="EC" id="2.7.13.3" evidence="2"/>
<proteinExistence type="predicted"/>
<evidence type="ECO:0000256" key="3">
    <source>
        <dbReference type="ARBA" id="ARBA00022553"/>
    </source>
</evidence>
<comment type="catalytic activity">
    <reaction evidence="1">
        <text>ATP + protein L-histidine = ADP + protein N-phospho-L-histidine.</text>
        <dbReference type="EC" id="2.7.13.3"/>
    </reaction>
</comment>
<evidence type="ECO:0000256" key="5">
    <source>
        <dbReference type="ARBA" id="ARBA00022777"/>
    </source>
</evidence>
<keyword evidence="3" id="KW-0597">Phosphoprotein</keyword>
<dbReference type="GO" id="GO:0005524">
    <property type="term" value="F:ATP binding"/>
    <property type="evidence" value="ECO:0007669"/>
    <property type="project" value="UniProtKB-KW"/>
</dbReference>
<reference evidence="8 9" key="1">
    <citation type="submission" date="2024-10" db="EMBL/GenBank/DDBJ databases">
        <title>The Natural Products Discovery Center: Release of the First 8490 Sequenced Strains for Exploring Actinobacteria Biosynthetic Diversity.</title>
        <authorList>
            <person name="Kalkreuter E."/>
            <person name="Kautsar S.A."/>
            <person name="Yang D."/>
            <person name="Bader C.D."/>
            <person name="Teijaro C.N."/>
            <person name="Fluegel L."/>
            <person name="Davis C.M."/>
            <person name="Simpson J.R."/>
            <person name="Lauterbach L."/>
            <person name="Steele A.D."/>
            <person name="Gui C."/>
            <person name="Meng S."/>
            <person name="Li G."/>
            <person name="Viehrig K."/>
            <person name="Ye F."/>
            <person name="Su P."/>
            <person name="Kiefer A.F."/>
            <person name="Nichols A."/>
            <person name="Cepeda A.J."/>
            <person name="Yan W."/>
            <person name="Fan B."/>
            <person name="Jiang Y."/>
            <person name="Adhikari A."/>
            <person name="Zheng C.-J."/>
            <person name="Schuster L."/>
            <person name="Cowan T.M."/>
            <person name="Smanski M.J."/>
            <person name="Chevrette M.G."/>
            <person name="De Carvalho L.P.S."/>
            <person name="Shen B."/>
        </authorList>
    </citation>
    <scope>NUCLEOTIDE SEQUENCE [LARGE SCALE GENOMIC DNA]</scope>
    <source>
        <strain evidence="8 9">NPDC006488</strain>
    </source>
</reference>
<evidence type="ECO:0000256" key="6">
    <source>
        <dbReference type="SAM" id="MobiDB-lite"/>
    </source>
</evidence>
<dbReference type="SUPFAM" id="SSF55874">
    <property type="entry name" value="ATPase domain of HSP90 chaperone/DNA topoisomerase II/histidine kinase"/>
    <property type="match status" value="1"/>
</dbReference>
<keyword evidence="9" id="KW-1185">Reference proteome</keyword>
<dbReference type="Proteomes" id="UP001601303">
    <property type="component" value="Unassembled WGS sequence"/>
</dbReference>
<gene>
    <name evidence="8" type="ORF">ACFYNQ_23235</name>
</gene>
<name>A0ABW6M5Q2_9ACTN</name>
<evidence type="ECO:0000313" key="8">
    <source>
        <dbReference type="EMBL" id="MFE9601466.1"/>
    </source>
</evidence>
<dbReference type="EMBL" id="JBIAHM010000008">
    <property type="protein sequence ID" value="MFE9601466.1"/>
    <property type="molecule type" value="Genomic_DNA"/>
</dbReference>
<dbReference type="PANTHER" id="PTHR45436">
    <property type="entry name" value="SENSOR HISTIDINE KINASE YKOH"/>
    <property type="match status" value="1"/>
</dbReference>
<dbReference type="InterPro" id="IPR003594">
    <property type="entry name" value="HATPase_dom"/>
</dbReference>
<dbReference type="PANTHER" id="PTHR45436:SF5">
    <property type="entry name" value="SENSOR HISTIDINE KINASE TRCS"/>
    <property type="match status" value="1"/>
</dbReference>
<dbReference type="InterPro" id="IPR036890">
    <property type="entry name" value="HATPase_C_sf"/>
</dbReference>
<dbReference type="InterPro" id="IPR050428">
    <property type="entry name" value="TCS_sensor_his_kinase"/>
</dbReference>
<comment type="caution">
    <text evidence="8">The sequence shown here is derived from an EMBL/GenBank/DDBJ whole genome shotgun (WGS) entry which is preliminary data.</text>
</comment>
<organism evidence="8 9">
    <name type="scientific">Streptomyces hokutonensis</name>
    <dbReference type="NCBI Taxonomy" id="1306990"/>
    <lineage>
        <taxon>Bacteria</taxon>
        <taxon>Bacillati</taxon>
        <taxon>Actinomycetota</taxon>
        <taxon>Actinomycetes</taxon>
        <taxon>Kitasatosporales</taxon>
        <taxon>Streptomycetaceae</taxon>
        <taxon>Streptomyces</taxon>
    </lineage>
</organism>
<dbReference type="Gene3D" id="3.30.565.10">
    <property type="entry name" value="Histidine kinase-like ATPase, C-terminal domain"/>
    <property type="match status" value="1"/>
</dbReference>
<protein>
    <recommendedName>
        <fullName evidence="2">histidine kinase</fullName>
        <ecNumber evidence="2">2.7.13.3</ecNumber>
    </recommendedName>
</protein>
<sequence length="426" mass="45237">MTSLIQDVLLCVPSAGFLAASAVAVRYRGAQASALRQVAARDEEARHLAGTRLPALVYASQNGTGNSASPTGTTLHQQLAKTETGVAYRSVLEQVDAALKAAETRAEASSRAAVQATTSSLQPLVYEIQTAITHLLATQHDEEILARLQPLDHSASQLARRLQILAVITGKWPGRQRDDVPMLDAVRGGVSRIRDYLRVKVPREFPYYLGSRFVEPLVLALAELLDNAARHSAPRTPVEVSFVDAHQGISIEIHDAGSGMTAEVREEAARRLSGQHPVQLTKLHTPPAFGHLGVGALARQYGFSVHLDQAHSVHGGTRAVVFVPRTMLAASPAETPAPGTSQPTHAASPAVGHSQPVTNRGYQVTPDGLAARGPRRGGPRHRAPELAAPEPPPPGSGRGFAAFAQGTQSVHKTTTETPTAPEEPTR</sequence>
<keyword evidence="4" id="KW-0808">Transferase</keyword>
<keyword evidence="5" id="KW-0418">Kinase</keyword>
<evidence type="ECO:0000256" key="2">
    <source>
        <dbReference type="ARBA" id="ARBA00012438"/>
    </source>
</evidence>
<keyword evidence="8" id="KW-0067">ATP-binding</keyword>
<accession>A0ABW6M5Q2</accession>
<evidence type="ECO:0000256" key="4">
    <source>
        <dbReference type="ARBA" id="ARBA00022679"/>
    </source>
</evidence>
<keyword evidence="8" id="KW-0547">Nucleotide-binding</keyword>